<reference evidence="4" key="1">
    <citation type="journal article" date="2013" name="Genome Announc.">
        <title>Draft genome sequence of the grapevine dieback fungus Eutypa lata UCR-EL1.</title>
        <authorList>
            <person name="Blanco-Ulate B."/>
            <person name="Rolshausen P.E."/>
            <person name="Cantu D."/>
        </authorList>
    </citation>
    <scope>NUCLEOTIDE SEQUENCE [LARGE SCALE GENOMIC DNA]</scope>
    <source>
        <strain evidence="4">UCR-EL1</strain>
    </source>
</reference>
<dbReference type="InterPro" id="IPR036661">
    <property type="entry name" value="Luciferase-like_sf"/>
</dbReference>
<dbReference type="AlphaFoldDB" id="M7TRH1"/>
<dbReference type="Gene3D" id="3.20.20.30">
    <property type="entry name" value="Luciferase-like domain"/>
    <property type="match status" value="1"/>
</dbReference>
<evidence type="ECO:0000259" key="2">
    <source>
        <dbReference type="Pfam" id="PF00296"/>
    </source>
</evidence>
<proteinExistence type="inferred from homology"/>
<sequence>MTIPTEGKKRIHLNAFDACTVGHTSPGQWRNPIDQSANKRDLAYWTETAKLLERGKFLSYFLADTVGGFDVYKGSRDPAIKIGSEFPVTDPFVPISAMAAVTKSLGFGVTASTSYEKPFLLARRFSTLDHFTRGRIGWNIVTSWSKSSALAMGLTDIIPHDERYAAADDLMSLLYKLWEASFADDAVVKDKESETYINPSRSPKDTISLPSRDITVSATNSILAPLTPSHYLTFSYSAGSAFAATHAEAIFVAGHVPGTLAPKITRIRQLAAEQGRDPQSLKFFQCLTVILGETDEEAHRKHEEIKKYQSLEGGLVIFSAFTGIDLSRFDLDEEIKPDDSKSSAIIQSAFSNLFNEKEGAGKWTPRRAAEELSIGGNGAVLVGSPQTVADGMERWIREADLDGFNLSPVVQPQSWEDIVELLVPELQRRGIYWDDYEAPGGTLRENAQGKGNSRLREDHVGSTYRFDQYKVKDESR</sequence>
<dbReference type="InterPro" id="IPR016215">
    <property type="entry name" value="NTA_MOA"/>
</dbReference>
<dbReference type="GO" id="GO:0004497">
    <property type="term" value="F:monooxygenase activity"/>
    <property type="evidence" value="ECO:0007669"/>
    <property type="project" value="InterPro"/>
</dbReference>
<comment type="similarity">
    <text evidence="1">Belongs to the NtaA/SnaA/DszA monooxygenase family.</text>
</comment>
<dbReference type="EMBL" id="KB706111">
    <property type="protein sequence ID" value="EMR69265.1"/>
    <property type="molecule type" value="Genomic_DNA"/>
</dbReference>
<dbReference type="SUPFAM" id="SSF51679">
    <property type="entry name" value="Bacterial luciferase-like"/>
    <property type="match status" value="1"/>
</dbReference>
<dbReference type="GO" id="GO:0016705">
    <property type="term" value="F:oxidoreductase activity, acting on paired donors, with incorporation or reduction of molecular oxygen"/>
    <property type="evidence" value="ECO:0007669"/>
    <property type="project" value="InterPro"/>
</dbReference>
<dbReference type="eggNOG" id="ENOG502QSR6">
    <property type="taxonomic scope" value="Eukaryota"/>
</dbReference>
<organism evidence="3 4">
    <name type="scientific">Eutypa lata (strain UCR-EL1)</name>
    <name type="common">Grapevine dieback disease fungus</name>
    <name type="synonym">Eutypa armeniacae</name>
    <dbReference type="NCBI Taxonomy" id="1287681"/>
    <lineage>
        <taxon>Eukaryota</taxon>
        <taxon>Fungi</taxon>
        <taxon>Dikarya</taxon>
        <taxon>Ascomycota</taxon>
        <taxon>Pezizomycotina</taxon>
        <taxon>Sordariomycetes</taxon>
        <taxon>Xylariomycetidae</taxon>
        <taxon>Xylariales</taxon>
        <taxon>Diatrypaceae</taxon>
        <taxon>Eutypa</taxon>
    </lineage>
</organism>
<dbReference type="PANTHER" id="PTHR30011">
    <property type="entry name" value="ALKANESULFONATE MONOOXYGENASE-RELATED"/>
    <property type="match status" value="1"/>
</dbReference>
<accession>M7TRH1</accession>
<dbReference type="InterPro" id="IPR051260">
    <property type="entry name" value="Diverse_substr_monoxygenases"/>
</dbReference>
<gene>
    <name evidence="3" type="ORF">UCREL1_3700</name>
</gene>
<keyword evidence="4" id="KW-1185">Reference proteome</keyword>
<evidence type="ECO:0000256" key="1">
    <source>
        <dbReference type="ARBA" id="ARBA00033748"/>
    </source>
</evidence>
<dbReference type="KEGG" id="ela:UCREL1_3700"/>
<dbReference type="NCBIfam" id="TIGR03860">
    <property type="entry name" value="FMN_nitrolo"/>
    <property type="match status" value="1"/>
</dbReference>
<dbReference type="Proteomes" id="UP000012174">
    <property type="component" value="Unassembled WGS sequence"/>
</dbReference>
<name>M7TRH1_EUTLA</name>
<evidence type="ECO:0000313" key="3">
    <source>
        <dbReference type="EMBL" id="EMR69265.1"/>
    </source>
</evidence>
<dbReference type="OrthoDB" id="8922241at2759"/>
<feature type="domain" description="Luciferase-like" evidence="2">
    <location>
        <begin position="29"/>
        <end position="395"/>
    </location>
</feature>
<dbReference type="InterPro" id="IPR011251">
    <property type="entry name" value="Luciferase-like_dom"/>
</dbReference>
<dbReference type="PIRSF" id="PIRSF000337">
    <property type="entry name" value="NTA_MOA"/>
    <property type="match status" value="1"/>
</dbReference>
<dbReference type="OMA" id="GRGHHIV"/>
<dbReference type="PANTHER" id="PTHR30011:SF30">
    <property type="entry name" value="XENOBIOTIC COMPOUND MONOOXYGENASE, DSZA FAMILY (AFU_ORTHOLOGUE AFUA_6G01920)"/>
    <property type="match status" value="1"/>
</dbReference>
<evidence type="ECO:0000313" key="4">
    <source>
        <dbReference type="Proteomes" id="UP000012174"/>
    </source>
</evidence>
<dbReference type="HOGENOM" id="CLU_022256_0_0_1"/>
<dbReference type="Pfam" id="PF00296">
    <property type="entry name" value="Bac_luciferase"/>
    <property type="match status" value="1"/>
</dbReference>
<protein>
    <submittedName>
        <fullName evidence="3">Putative xenobiotic compound family protein</fullName>
    </submittedName>
</protein>